<name>A0AC35FYU7_9BILA</name>
<dbReference type="Proteomes" id="UP000887580">
    <property type="component" value="Unplaced"/>
</dbReference>
<evidence type="ECO:0000313" key="2">
    <source>
        <dbReference type="WBParaSite" id="PS1159_v2.g21720.t1"/>
    </source>
</evidence>
<reference evidence="2" key="1">
    <citation type="submission" date="2022-11" db="UniProtKB">
        <authorList>
            <consortium name="WormBaseParasite"/>
        </authorList>
    </citation>
    <scope>IDENTIFICATION</scope>
</reference>
<dbReference type="WBParaSite" id="PS1159_v2.g21720.t1">
    <property type="protein sequence ID" value="PS1159_v2.g21720.t1"/>
    <property type="gene ID" value="PS1159_v2.g21720"/>
</dbReference>
<evidence type="ECO:0000313" key="1">
    <source>
        <dbReference type="Proteomes" id="UP000887580"/>
    </source>
</evidence>
<accession>A0AC35FYU7</accession>
<sequence length="235" mass="26926">MIIALLCIFAQEKEHGKYERSNASCDGCYASKDNGTLVYDSGKVVVSVTKRNILEGNHFYILPKEHYVSTVDLEDDVYEEITKIKNAFIELYSKQNKSILFFEVNKNEKHMTIGGIPLETNAVTNSRRLLQNSFDLNAEEGASSSFFKDLSDIPGGLRRFLRPGISYTWFGFNNEKGFAYRLNDPEDFSDDFYYSTICAEIDDDFDDMQLRIKLTPDVVKNNRDKLRKELEAALS</sequence>
<protein>
    <submittedName>
        <fullName evidence="2">Cwf19-like C-terminal domain-containing protein</fullName>
    </submittedName>
</protein>
<proteinExistence type="predicted"/>
<organism evidence="1 2">
    <name type="scientific">Panagrolaimus sp. PS1159</name>
    <dbReference type="NCBI Taxonomy" id="55785"/>
    <lineage>
        <taxon>Eukaryota</taxon>
        <taxon>Metazoa</taxon>
        <taxon>Ecdysozoa</taxon>
        <taxon>Nematoda</taxon>
        <taxon>Chromadorea</taxon>
        <taxon>Rhabditida</taxon>
        <taxon>Tylenchina</taxon>
        <taxon>Panagrolaimomorpha</taxon>
        <taxon>Panagrolaimoidea</taxon>
        <taxon>Panagrolaimidae</taxon>
        <taxon>Panagrolaimus</taxon>
    </lineage>
</organism>